<protein>
    <submittedName>
        <fullName evidence="2">Uncharacterized protein</fullName>
    </submittedName>
</protein>
<comment type="caution">
    <text evidence="2">The sequence shown here is derived from an EMBL/GenBank/DDBJ whole genome shotgun (WGS) entry which is preliminary data.</text>
</comment>
<dbReference type="Proteomes" id="UP001642540">
    <property type="component" value="Unassembled WGS sequence"/>
</dbReference>
<gene>
    <name evidence="2" type="ORF">ODALV1_LOCUS6708</name>
</gene>
<feature type="compositionally biased region" description="Polar residues" evidence="1">
    <location>
        <begin position="42"/>
        <end position="52"/>
    </location>
</feature>
<dbReference type="EMBL" id="CAXLJM020000020">
    <property type="protein sequence ID" value="CAL8087349.1"/>
    <property type="molecule type" value="Genomic_DNA"/>
</dbReference>
<organism evidence="2 3">
    <name type="scientific">Orchesella dallaii</name>
    <dbReference type="NCBI Taxonomy" id="48710"/>
    <lineage>
        <taxon>Eukaryota</taxon>
        <taxon>Metazoa</taxon>
        <taxon>Ecdysozoa</taxon>
        <taxon>Arthropoda</taxon>
        <taxon>Hexapoda</taxon>
        <taxon>Collembola</taxon>
        <taxon>Entomobryomorpha</taxon>
        <taxon>Entomobryoidea</taxon>
        <taxon>Orchesellidae</taxon>
        <taxon>Orchesellinae</taxon>
        <taxon>Orchesella</taxon>
    </lineage>
</organism>
<proteinExistence type="predicted"/>
<keyword evidence="3" id="KW-1185">Reference proteome</keyword>
<feature type="compositionally biased region" description="Basic and acidic residues" evidence="1">
    <location>
        <begin position="54"/>
        <end position="63"/>
    </location>
</feature>
<accession>A0ABP1Q4U8</accession>
<sequence>MNGVPPGLFQYDDPISEELSLSLEPISSYSSHFSSDCDGENNDGTLNGNPSLVSKRDRDSAITERKKQPLLHPRTVFYLSEDITAEQVIAPHDVRKVRGNS</sequence>
<evidence type="ECO:0000256" key="1">
    <source>
        <dbReference type="SAM" id="MobiDB-lite"/>
    </source>
</evidence>
<name>A0ABP1Q4U8_9HEXA</name>
<feature type="region of interest" description="Disordered" evidence="1">
    <location>
        <begin position="29"/>
        <end position="63"/>
    </location>
</feature>
<evidence type="ECO:0000313" key="3">
    <source>
        <dbReference type="Proteomes" id="UP001642540"/>
    </source>
</evidence>
<reference evidence="2 3" key="1">
    <citation type="submission" date="2024-08" db="EMBL/GenBank/DDBJ databases">
        <authorList>
            <person name="Cucini C."/>
            <person name="Frati F."/>
        </authorList>
    </citation>
    <scope>NUCLEOTIDE SEQUENCE [LARGE SCALE GENOMIC DNA]</scope>
</reference>
<evidence type="ECO:0000313" key="2">
    <source>
        <dbReference type="EMBL" id="CAL8087349.1"/>
    </source>
</evidence>